<reference evidence="1 2" key="1">
    <citation type="submission" date="2019-03" db="EMBL/GenBank/DDBJ databases">
        <title>First draft genome of Liparis tanakae, snailfish: a comprehensive survey of snailfish specific genes.</title>
        <authorList>
            <person name="Kim W."/>
            <person name="Song I."/>
            <person name="Jeong J.-H."/>
            <person name="Kim D."/>
            <person name="Kim S."/>
            <person name="Ryu S."/>
            <person name="Song J.Y."/>
            <person name="Lee S.K."/>
        </authorList>
    </citation>
    <scope>NUCLEOTIDE SEQUENCE [LARGE SCALE GENOMIC DNA]</scope>
    <source>
        <tissue evidence="1">Muscle</tissue>
    </source>
</reference>
<sequence>MLNIMEEYDWHIFSIVTSKFPGYQEFINVLKTTVDNRFPRRTEKFTFSQSYCAQCVGLAFLISSFTLCRRQQASSVCCNSLRDTLKDQLPKENRRKQ</sequence>
<keyword evidence="1" id="KW-0675">Receptor</keyword>
<dbReference type="AlphaFoldDB" id="A0A4Z2E4U3"/>
<dbReference type="Gene3D" id="3.40.50.2300">
    <property type="match status" value="1"/>
</dbReference>
<gene>
    <name evidence="1" type="primary">GRIN2B_1</name>
    <name evidence="1" type="ORF">EYF80_066529</name>
</gene>
<accession>A0A4Z2E4U3</accession>
<evidence type="ECO:0000313" key="2">
    <source>
        <dbReference type="Proteomes" id="UP000314294"/>
    </source>
</evidence>
<comment type="caution">
    <text evidence="1">The sequence shown here is derived from an EMBL/GenBank/DDBJ whole genome shotgun (WGS) entry which is preliminary data.</text>
</comment>
<evidence type="ECO:0000313" key="1">
    <source>
        <dbReference type="EMBL" id="TNN23352.1"/>
    </source>
</evidence>
<proteinExistence type="predicted"/>
<protein>
    <submittedName>
        <fullName evidence="1">Glutamate receptor ionotropic, NMDA 2B</fullName>
    </submittedName>
</protein>
<dbReference type="OrthoDB" id="5984008at2759"/>
<name>A0A4Z2E4U3_9TELE</name>
<dbReference type="Proteomes" id="UP000314294">
    <property type="component" value="Unassembled WGS sequence"/>
</dbReference>
<organism evidence="1 2">
    <name type="scientific">Liparis tanakae</name>
    <name type="common">Tanaka's snailfish</name>
    <dbReference type="NCBI Taxonomy" id="230148"/>
    <lineage>
        <taxon>Eukaryota</taxon>
        <taxon>Metazoa</taxon>
        <taxon>Chordata</taxon>
        <taxon>Craniata</taxon>
        <taxon>Vertebrata</taxon>
        <taxon>Euteleostomi</taxon>
        <taxon>Actinopterygii</taxon>
        <taxon>Neopterygii</taxon>
        <taxon>Teleostei</taxon>
        <taxon>Neoteleostei</taxon>
        <taxon>Acanthomorphata</taxon>
        <taxon>Eupercaria</taxon>
        <taxon>Perciformes</taxon>
        <taxon>Cottioidei</taxon>
        <taxon>Cottales</taxon>
        <taxon>Liparidae</taxon>
        <taxon>Liparis</taxon>
    </lineage>
</organism>
<keyword evidence="2" id="KW-1185">Reference proteome</keyword>
<dbReference type="EMBL" id="SRLO01018792">
    <property type="protein sequence ID" value="TNN23352.1"/>
    <property type="molecule type" value="Genomic_DNA"/>
</dbReference>